<evidence type="ECO:0000256" key="7">
    <source>
        <dbReference type="SAM" id="MobiDB-lite"/>
    </source>
</evidence>
<dbReference type="Proteomes" id="UP000015241">
    <property type="component" value="Unassembled WGS sequence"/>
</dbReference>
<evidence type="ECO:0000256" key="2">
    <source>
        <dbReference type="ARBA" id="ARBA00007965"/>
    </source>
</evidence>
<feature type="transmembrane region" description="Helical" evidence="8">
    <location>
        <begin position="196"/>
        <end position="217"/>
    </location>
</feature>
<feature type="compositionally biased region" description="Basic and acidic residues" evidence="7">
    <location>
        <begin position="286"/>
        <end position="295"/>
    </location>
</feature>
<dbReference type="eggNOG" id="KOG1479">
    <property type="taxonomic scope" value="Eukaryota"/>
</dbReference>
<dbReference type="STRING" id="743788.S8FNG2"/>
<dbReference type="PRINTS" id="PR01130">
    <property type="entry name" value="DERENTRNSPRT"/>
</dbReference>
<dbReference type="PIRSF" id="PIRSF016379">
    <property type="entry name" value="ENT"/>
    <property type="match status" value="1"/>
</dbReference>
<evidence type="ECO:0008006" key="11">
    <source>
        <dbReference type="Google" id="ProtNLM"/>
    </source>
</evidence>
<feature type="transmembrane region" description="Helical" evidence="8">
    <location>
        <begin position="419"/>
        <end position="440"/>
    </location>
</feature>
<dbReference type="GO" id="GO:0034257">
    <property type="term" value="F:nicotinamide riboside transmembrane transporter activity"/>
    <property type="evidence" value="ECO:0007669"/>
    <property type="project" value="TreeGrafter"/>
</dbReference>
<evidence type="ECO:0000256" key="8">
    <source>
        <dbReference type="SAM" id="Phobius"/>
    </source>
</evidence>
<feature type="region of interest" description="Disordered" evidence="7">
    <location>
        <begin position="278"/>
        <end position="305"/>
    </location>
</feature>
<reference evidence="9 10" key="1">
    <citation type="journal article" date="2012" name="Science">
        <title>The Paleozoic origin of enzymatic lignin decomposition reconstructed from 31 fungal genomes.</title>
        <authorList>
            <person name="Floudas D."/>
            <person name="Binder M."/>
            <person name="Riley R."/>
            <person name="Barry K."/>
            <person name="Blanchette R.A."/>
            <person name="Henrissat B."/>
            <person name="Martinez A.T."/>
            <person name="Otillar R."/>
            <person name="Spatafora J.W."/>
            <person name="Yadav J.S."/>
            <person name="Aerts A."/>
            <person name="Benoit I."/>
            <person name="Boyd A."/>
            <person name="Carlson A."/>
            <person name="Copeland A."/>
            <person name="Coutinho P.M."/>
            <person name="de Vries R.P."/>
            <person name="Ferreira P."/>
            <person name="Findley K."/>
            <person name="Foster B."/>
            <person name="Gaskell J."/>
            <person name="Glotzer D."/>
            <person name="Gorecki P."/>
            <person name="Heitman J."/>
            <person name="Hesse C."/>
            <person name="Hori C."/>
            <person name="Igarashi K."/>
            <person name="Jurgens J.A."/>
            <person name="Kallen N."/>
            <person name="Kersten P."/>
            <person name="Kohler A."/>
            <person name="Kuees U."/>
            <person name="Kumar T.K.A."/>
            <person name="Kuo A."/>
            <person name="LaButti K."/>
            <person name="Larrondo L.F."/>
            <person name="Lindquist E."/>
            <person name="Ling A."/>
            <person name="Lombard V."/>
            <person name="Lucas S."/>
            <person name="Lundell T."/>
            <person name="Martin R."/>
            <person name="McLaughlin D.J."/>
            <person name="Morgenstern I."/>
            <person name="Morin E."/>
            <person name="Murat C."/>
            <person name="Nagy L.G."/>
            <person name="Nolan M."/>
            <person name="Ohm R.A."/>
            <person name="Patyshakuliyeva A."/>
            <person name="Rokas A."/>
            <person name="Ruiz-Duenas F.J."/>
            <person name="Sabat G."/>
            <person name="Salamov A."/>
            <person name="Samejima M."/>
            <person name="Schmutz J."/>
            <person name="Slot J.C."/>
            <person name="St John F."/>
            <person name="Stenlid J."/>
            <person name="Sun H."/>
            <person name="Sun S."/>
            <person name="Syed K."/>
            <person name="Tsang A."/>
            <person name="Wiebenga A."/>
            <person name="Young D."/>
            <person name="Pisabarro A."/>
            <person name="Eastwood D.C."/>
            <person name="Martin F."/>
            <person name="Cullen D."/>
            <person name="Grigoriev I.V."/>
            <person name="Hibbett D.S."/>
        </authorList>
    </citation>
    <scope>NUCLEOTIDE SEQUENCE</scope>
    <source>
        <strain evidence="10">FP-58527</strain>
    </source>
</reference>
<feature type="transmembrane region" description="Helical" evidence="8">
    <location>
        <begin position="129"/>
        <end position="147"/>
    </location>
</feature>
<dbReference type="Pfam" id="PF01733">
    <property type="entry name" value="Nucleoside_tran"/>
    <property type="match status" value="1"/>
</dbReference>
<feature type="transmembrane region" description="Helical" evidence="8">
    <location>
        <begin position="318"/>
        <end position="340"/>
    </location>
</feature>
<evidence type="ECO:0000256" key="5">
    <source>
        <dbReference type="ARBA" id="ARBA00022989"/>
    </source>
</evidence>
<keyword evidence="5 8" id="KW-1133">Transmembrane helix</keyword>
<dbReference type="OrthoDB" id="10261753at2759"/>
<feature type="transmembrane region" description="Helical" evidence="8">
    <location>
        <begin position="98"/>
        <end position="117"/>
    </location>
</feature>
<feature type="transmembrane region" description="Helical" evidence="8">
    <location>
        <begin position="65"/>
        <end position="86"/>
    </location>
</feature>
<dbReference type="PANTHER" id="PTHR10332">
    <property type="entry name" value="EQUILIBRATIVE NUCLEOSIDE TRANSPORTER"/>
    <property type="match status" value="1"/>
</dbReference>
<keyword evidence="6 8" id="KW-0472">Membrane</keyword>
<keyword evidence="10" id="KW-1185">Reference proteome</keyword>
<feature type="region of interest" description="Disordered" evidence="7">
    <location>
        <begin position="1"/>
        <end position="23"/>
    </location>
</feature>
<evidence type="ECO:0000256" key="6">
    <source>
        <dbReference type="ARBA" id="ARBA00023136"/>
    </source>
</evidence>
<dbReference type="EMBL" id="KE504133">
    <property type="protein sequence ID" value="EPT02801.1"/>
    <property type="molecule type" value="Genomic_DNA"/>
</dbReference>
<feature type="transmembrane region" description="Helical" evidence="8">
    <location>
        <begin position="461"/>
        <end position="484"/>
    </location>
</feature>
<protein>
    <recommendedName>
        <fullName evidence="11">Nucleoside transporter</fullName>
    </recommendedName>
</protein>
<evidence type="ECO:0000256" key="4">
    <source>
        <dbReference type="ARBA" id="ARBA00022692"/>
    </source>
</evidence>
<comment type="subcellular location">
    <subcellularLocation>
        <location evidence="1">Membrane</location>
        <topology evidence="1">Multi-pass membrane protein</topology>
    </subcellularLocation>
</comment>
<dbReference type="GO" id="GO:0015205">
    <property type="term" value="F:nucleobase transmembrane transporter activity"/>
    <property type="evidence" value="ECO:0007669"/>
    <property type="project" value="TreeGrafter"/>
</dbReference>
<dbReference type="GO" id="GO:0000329">
    <property type="term" value="C:fungal-type vacuole membrane"/>
    <property type="evidence" value="ECO:0007669"/>
    <property type="project" value="TreeGrafter"/>
</dbReference>
<dbReference type="InParanoid" id="S8FNG2"/>
<evidence type="ECO:0000313" key="9">
    <source>
        <dbReference type="EMBL" id="EPT02801.1"/>
    </source>
</evidence>
<dbReference type="HOGENOM" id="CLU_021611_1_0_1"/>
<keyword evidence="4 8" id="KW-0812">Transmembrane</keyword>
<proteinExistence type="inferred from homology"/>
<dbReference type="PANTHER" id="PTHR10332:SF88">
    <property type="entry name" value="EQUILIBRATIVE NUCLEOSIDE TRANSPORTER 1, ISOFORM A"/>
    <property type="match status" value="1"/>
</dbReference>
<evidence type="ECO:0000256" key="1">
    <source>
        <dbReference type="ARBA" id="ARBA00004141"/>
    </source>
</evidence>
<dbReference type="InterPro" id="IPR002259">
    <property type="entry name" value="Eqnu_transpt"/>
</dbReference>
<evidence type="ECO:0000256" key="3">
    <source>
        <dbReference type="ARBA" id="ARBA00022448"/>
    </source>
</evidence>
<keyword evidence="3" id="KW-0813">Transport</keyword>
<feature type="transmembrane region" description="Helical" evidence="8">
    <location>
        <begin position="237"/>
        <end position="259"/>
    </location>
</feature>
<feature type="transmembrane region" description="Helical" evidence="8">
    <location>
        <begin position="384"/>
        <end position="407"/>
    </location>
</feature>
<organism evidence="9 10">
    <name type="scientific">Fomitopsis schrenkii</name>
    <name type="common">Brown rot fungus</name>
    <dbReference type="NCBI Taxonomy" id="2126942"/>
    <lineage>
        <taxon>Eukaryota</taxon>
        <taxon>Fungi</taxon>
        <taxon>Dikarya</taxon>
        <taxon>Basidiomycota</taxon>
        <taxon>Agaricomycotina</taxon>
        <taxon>Agaricomycetes</taxon>
        <taxon>Polyporales</taxon>
        <taxon>Fomitopsis</taxon>
    </lineage>
</organism>
<comment type="similarity">
    <text evidence="2">Belongs to the SLC29A/ENT transporter (TC 2.A.57) family.</text>
</comment>
<gene>
    <name evidence="9" type="ORF">FOMPIDRAFT_1117352</name>
</gene>
<dbReference type="GO" id="GO:0005886">
    <property type="term" value="C:plasma membrane"/>
    <property type="evidence" value="ECO:0007669"/>
    <property type="project" value="TreeGrafter"/>
</dbReference>
<evidence type="ECO:0000313" key="10">
    <source>
        <dbReference type="Proteomes" id="UP000015241"/>
    </source>
</evidence>
<sequence length="496" mass="53439">MPSRATRRSSSLEAEYQPIPQAPVVAGPAARHSLDVSDVDQEDSVDILEDAPEVVMDGKIRAIHIVLGCAVLLPWNAIITATPYFMSRLDGTPLKASLSSYLSMAFMVPNLVFLAHATATAKQVRRISWSLLLIALFTAALTLSTWIHVHPGLFFAFVLFAAMATSAAGSYLQSSVVALASLFGHEAMQAVMSGQAAVGVAVSGVQVLSAAASTHRIPPPSTQSRDDELARTPEETSAALFFGLSTVFLFVTYATHVWLKSMPAYKAVVTRQRPHGCVRLPPDGLRSPDETRRLSSGEPKGPSGKAQMFRLGRINLPYNLAVGFVFTVTLSVFPPITVSIQSTNPGTHPLLFSAIHFFVYNVGDLSGRSLCSIPRLHVWSARRLLAFSLARTLFIPLFLICNIQWASPIAAKPIITSDVLYMLILLLFGATNGYVSSMCMMSAPSIMHNPRLKGRTEDVDIAATVATFCLVLGLTAGSVASFAVRAMVCSCNPFRN</sequence>
<accession>S8FNG2</accession>
<dbReference type="AlphaFoldDB" id="S8FNG2"/>
<name>S8FNG2_FOMSC</name>
<feature type="transmembrane region" description="Helical" evidence="8">
    <location>
        <begin position="153"/>
        <end position="184"/>
    </location>
</feature>